<dbReference type="Proteomes" id="UP000676885">
    <property type="component" value="Chromosome"/>
</dbReference>
<sequence>MSIPPGSAASGDLPRKPPRSLISNLVFWGSVSTLAVFLLSVTVGTWLIGAYDDSHRDRIECNVTDATGGTYSPAGRTVGSRPDLTISTSDCGRLSLLHGFDQATNDAMAEELAQGGKFEFEMGQATRALQGLFHAVGMNPTVFSYEKIG</sequence>
<dbReference type="EMBL" id="CP076022">
    <property type="protein sequence ID" value="QWC10442.1"/>
    <property type="molecule type" value="Genomic_DNA"/>
</dbReference>
<gene>
    <name evidence="2" type="ORF">KKR91_01945</name>
</gene>
<dbReference type="KEGG" id="ajg:KKR91_01945"/>
<keyword evidence="1" id="KW-0812">Transmembrane</keyword>
<evidence type="ECO:0000313" key="3">
    <source>
        <dbReference type="Proteomes" id="UP000676885"/>
    </source>
</evidence>
<proteinExistence type="predicted"/>
<name>A0A975R0P7_9MICC</name>
<feature type="transmembrane region" description="Helical" evidence="1">
    <location>
        <begin position="25"/>
        <end position="48"/>
    </location>
</feature>
<keyword evidence="1" id="KW-0472">Membrane</keyword>
<evidence type="ECO:0000313" key="2">
    <source>
        <dbReference type="EMBL" id="QWC10442.1"/>
    </source>
</evidence>
<organism evidence="2 3">
    <name type="scientific">Arthrobacter jiangjiafuii</name>
    <dbReference type="NCBI Taxonomy" id="2817475"/>
    <lineage>
        <taxon>Bacteria</taxon>
        <taxon>Bacillati</taxon>
        <taxon>Actinomycetota</taxon>
        <taxon>Actinomycetes</taxon>
        <taxon>Micrococcales</taxon>
        <taxon>Micrococcaceae</taxon>
        <taxon>Arthrobacter</taxon>
    </lineage>
</organism>
<keyword evidence="1" id="KW-1133">Transmembrane helix</keyword>
<dbReference type="RefSeq" id="WP_210231366.1">
    <property type="nucleotide sequence ID" value="NZ_CP076022.1"/>
</dbReference>
<dbReference type="AlphaFoldDB" id="A0A975R0P7"/>
<protein>
    <submittedName>
        <fullName evidence="2">Uncharacterized protein</fullName>
    </submittedName>
</protein>
<keyword evidence="3" id="KW-1185">Reference proteome</keyword>
<evidence type="ECO:0000256" key="1">
    <source>
        <dbReference type="SAM" id="Phobius"/>
    </source>
</evidence>
<reference evidence="2 3" key="1">
    <citation type="submission" date="2021-05" db="EMBL/GenBank/DDBJ databases">
        <title>Novel species in genus Arthrobacter.</title>
        <authorList>
            <person name="Zhang G."/>
        </authorList>
    </citation>
    <scope>NUCLEOTIDE SEQUENCE [LARGE SCALE GENOMIC DNA]</scope>
    <source>
        <strain evidence="3">zg-ZUI227</strain>
    </source>
</reference>
<accession>A0A975R0P7</accession>